<comment type="caution">
    <text evidence="3">The sequence shown here is derived from an EMBL/GenBank/DDBJ whole genome shotgun (WGS) entry which is preliminary data.</text>
</comment>
<dbReference type="Proteomes" id="UP001144050">
    <property type="component" value="Unassembled WGS sequence"/>
</dbReference>
<dbReference type="Gene3D" id="2.60.120.260">
    <property type="entry name" value="Galactose-binding domain-like"/>
    <property type="match status" value="1"/>
</dbReference>
<proteinExistence type="predicted"/>
<keyword evidence="1" id="KW-0677">Repeat</keyword>
<gene>
    <name evidence="3" type="ORF">LBW59_19445</name>
</gene>
<dbReference type="PANTHER" id="PTHR32305">
    <property type="match status" value="1"/>
</dbReference>
<evidence type="ECO:0000313" key="4">
    <source>
        <dbReference type="Proteomes" id="UP001144050"/>
    </source>
</evidence>
<dbReference type="Pfam" id="PF00754">
    <property type="entry name" value="F5_F8_type_C"/>
    <property type="match status" value="1"/>
</dbReference>
<evidence type="ECO:0000256" key="1">
    <source>
        <dbReference type="ARBA" id="ARBA00022737"/>
    </source>
</evidence>
<dbReference type="Pfam" id="PF25023">
    <property type="entry name" value="TEN_YD-shell"/>
    <property type="match status" value="1"/>
</dbReference>
<dbReference type="Gene3D" id="3.90.930.1">
    <property type="match status" value="1"/>
</dbReference>
<sequence>MHWMDFFFVRLLCSMDWLFLSRSARDLAVRLNRVLLGIALVCGLSLGSSAWAGNVGAGAKVGLGYLYCLSGAAPLICANGPDAVAEMTIAGVNSKNDGAMNAACNGGCTYEFDSVNNGNYSYRYMGPPDGKMIGDFAALLTGQCAPGYMRQSDGTCQLTPPVQVCSAGSLAVPGSGVATASERDGGGSAELPITLAYRSSSRYGMGAGGGQWMLDWQRRLDTSLAAEPTPEVTVQREGGEISTFTPNGTTWSAPNTQDTLQPIADANGNTTGWQYTVVDTGMVERYDTSGKLQSVRDRNGRTTTLAYNAANQLTTVTAPSGRSLSLAYNSQNRVASVTAPDGAVTGYGYNSAGILSTVTHPDGTTRQYLYEDGRFPTVLTGIVDENGSRYATYAYDDKIRTTSSALAGGVNQYQFQYGDNYQTTVTDPTGKTSVYSFLKQNSVLLPTSISAPCGLCGSTRKSSSYDANNNLTQEIDYNGTVTTHAYDSEKREIQRVDGAGTSSARTTTTVWHKLWNLPTQIASPTKLETYSYDSNGNLTRYSETPTADSDGSQGINAATTGVARTTNWTYTADGQVATHRGPRANLSTATTYVYRTADDTATPPQYRKGDLYQIIDPLGHATTINRYDASGRPLQMTDANGTVTAFTYSNRGWLISQTITPASETGQTTNYSYDAVGQLTKATLPDGSSVSFTYDAAHRLTGAADSQGNSIAYTLDAMGNRTQEQVTDPNGVLTRRVDRVFDSMNRPLRVTQQGVLPSGSTSDTPIKVVPAGITASSTYDNNVPARAIDGDGSAWIASGYATQWIEVDLGAAVPLKKVRMLVSQSPAGQTTHVVTGGTSPAPTTVLQTLSGNTSDGQWLEAALDGSVSVRYIRITTTSSPSWVSWHELEFYR</sequence>
<dbReference type="InterPro" id="IPR008979">
    <property type="entry name" value="Galactose-bd-like_sf"/>
</dbReference>
<dbReference type="InterPro" id="IPR050708">
    <property type="entry name" value="T6SS_VgrG/RHS"/>
</dbReference>
<dbReference type="AlphaFoldDB" id="A0AAW5ZS34"/>
<protein>
    <submittedName>
        <fullName evidence="3">RHS repeat protein</fullName>
    </submittedName>
</protein>
<evidence type="ECO:0000259" key="2">
    <source>
        <dbReference type="PROSITE" id="PS50022"/>
    </source>
</evidence>
<dbReference type="PANTHER" id="PTHR32305:SF15">
    <property type="entry name" value="PROTEIN RHSA-RELATED"/>
    <property type="match status" value="1"/>
</dbReference>
<dbReference type="InterPro" id="IPR031325">
    <property type="entry name" value="RHS_repeat"/>
</dbReference>
<dbReference type="EMBL" id="JAIVFG010000038">
    <property type="protein sequence ID" value="MDB0572941.1"/>
    <property type="molecule type" value="Genomic_DNA"/>
</dbReference>
<dbReference type="SUPFAM" id="SSF49785">
    <property type="entry name" value="Galactose-binding domain-like"/>
    <property type="match status" value="1"/>
</dbReference>
<accession>A0AAW5ZS34</accession>
<dbReference type="RefSeq" id="WP_271657050.1">
    <property type="nucleotide sequence ID" value="NZ_JAIVFG010000038.1"/>
</dbReference>
<dbReference type="InterPro" id="IPR056823">
    <property type="entry name" value="TEN-like_YD-shell"/>
</dbReference>
<dbReference type="NCBIfam" id="TIGR01643">
    <property type="entry name" value="YD_repeat_2x"/>
    <property type="match status" value="5"/>
</dbReference>
<dbReference type="Pfam" id="PF05593">
    <property type="entry name" value="RHS_repeat"/>
    <property type="match status" value="3"/>
</dbReference>
<name>A0AAW5ZS34_RALSL</name>
<dbReference type="InterPro" id="IPR000421">
    <property type="entry name" value="FA58C"/>
</dbReference>
<dbReference type="Gene3D" id="2.180.10.10">
    <property type="entry name" value="RHS repeat-associated core"/>
    <property type="match status" value="1"/>
</dbReference>
<reference evidence="3" key="1">
    <citation type="submission" date="2021-09" db="EMBL/GenBank/DDBJ databases">
        <title>Genomic analysis of Ralstonia spp.</title>
        <authorList>
            <person name="Aburjaile F."/>
            <person name="Ariute J.C."/>
            <person name="Pais A.K.L."/>
            <person name="Albuquerque G.M.R."/>
            <person name="Silva A.M.F."/>
            <person name="Brenig B."/>
            <person name="Azevedo V."/>
            <person name="Matiuzzi M."/>
            <person name="Ramos R."/>
            <person name="Goes-Neto A."/>
            <person name="Soares S."/>
            <person name="Iseppon A.M.B."/>
            <person name="Souza E."/>
            <person name="Gama M."/>
        </authorList>
    </citation>
    <scope>NUCLEOTIDE SEQUENCE</scope>
    <source>
        <strain evidence="3">CCRMRs91</strain>
    </source>
</reference>
<feature type="domain" description="F5/8 type C" evidence="2">
    <location>
        <begin position="754"/>
        <end position="892"/>
    </location>
</feature>
<dbReference type="PROSITE" id="PS50022">
    <property type="entry name" value="FA58C_3"/>
    <property type="match status" value="1"/>
</dbReference>
<evidence type="ECO:0000313" key="3">
    <source>
        <dbReference type="EMBL" id="MDB0572941.1"/>
    </source>
</evidence>
<organism evidence="3 4">
    <name type="scientific">Ralstonia solanacearum</name>
    <name type="common">Pseudomonas solanacearum</name>
    <dbReference type="NCBI Taxonomy" id="305"/>
    <lineage>
        <taxon>Bacteria</taxon>
        <taxon>Pseudomonadati</taxon>
        <taxon>Pseudomonadota</taxon>
        <taxon>Betaproteobacteria</taxon>
        <taxon>Burkholderiales</taxon>
        <taxon>Burkholderiaceae</taxon>
        <taxon>Ralstonia</taxon>
        <taxon>Ralstonia solanacearum species complex</taxon>
    </lineage>
</organism>
<dbReference type="InterPro" id="IPR006530">
    <property type="entry name" value="YD"/>
</dbReference>